<sequence>MLSKSVVIIQYKIINDYTMLESNSIVDDQVLVYYEL</sequence>
<keyword evidence="2" id="KW-1185">Reference proteome</keyword>
<protein>
    <submittedName>
        <fullName evidence="1">Uncharacterized protein</fullName>
    </submittedName>
</protein>
<dbReference type="Proteomes" id="UP000011728">
    <property type="component" value="Chromosome"/>
</dbReference>
<evidence type="ECO:0000313" key="1">
    <source>
        <dbReference type="EMBL" id="AGF54293.1"/>
    </source>
</evidence>
<accession>M1MD37</accession>
<dbReference type="EMBL" id="CP004121">
    <property type="protein sequence ID" value="AGF54293.1"/>
    <property type="molecule type" value="Genomic_DNA"/>
</dbReference>
<dbReference type="HOGENOM" id="CLU_3355497_0_0_9"/>
<reference evidence="1 2" key="1">
    <citation type="submission" date="2013-02" db="EMBL/GenBank/DDBJ databases">
        <title>Genome sequence of Clostridium saccharoperbutylacetonicum N1-4(HMT).</title>
        <authorList>
            <person name="Poehlein A."/>
            <person name="Daniel R."/>
        </authorList>
    </citation>
    <scope>NUCLEOTIDE SEQUENCE [LARGE SCALE GENOMIC DNA]</scope>
    <source>
        <strain evidence="2">N1-4(HMT)</strain>
    </source>
</reference>
<dbReference type="KEGG" id="csr:Cspa_c04950"/>
<evidence type="ECO:0000313" key="2">
    <source>
        <dbReference type="Proteomes" id="UP000011728"/>
    </source>
</evidence>
<name>M1MD37_9CLOT</name>
<proteinExistence type="predicted"/>
<gene>
    <name evidence="1" type="ORF">Cspa_c04950</name>
</gene>
<dbReference type="AlphaFoldDB" id="M1MD37"/>
<organism evidence="1 2">
    <name type="scientific">Clostridium saccharoperbutylacetonicum N1-4(HMT)</name>
    <dbReference type="NCBI Taxonomy" id="931276"/>
    <lineage>
        <taxon>Bacteria</taxon>
        <taxon>Bacillati</taxon>
        <taxon>Bacillota</taxon>
        <taxon>Clostridia</taxon>
        <taxon>Eubacteriales</taxon>
        <taxon>Clostridiaceae</taxon>
        <taxon>Clostridium</taxon>
    </lineage>
</organism>